<feature type="transmembrane region" description="Helical" evidence="1">
    <location>
        <begin position="12"/>
        <end position="32"/>
    </location>
</feature>
<name>A0A1X0IDP8_9MYCO</name>
<dbReference type="AlphaFoldDB" id="A0A1X0IDP8"/>
<keyword evidence="1" id="KW-0472">Membrane</keyword>
<keyword evidence="3" id="KW-1185">Reference proteome</keyword>
<dbReference type="OrthoDB" id="4763905at2"/>
<proteinExistence type="predicted"/>
<keyword evidence="1" id="KW-1133">Transmembrane helix</keyword>
<protein>
    <submittedName>
        <fullName evidence="2">Uncharacterized protein</fullName>
    </submittedName>
</protein>
<evidence type="ECO:0000313" key="3">
    <source>
        <dbReference type="Proteomes" id="UP000192513"/>
    </source>
</evidence>
<evidence type="ECO:0000256" key="1">
    <source>
        <dbReference type="SAM" id="Phobius"/>
    </source>
</evidence>
<dbReference type="Proteomes" id="UP000192513">
    <property type="component" value="Unassembled WGS sequence"/>
</dbReference>
<dbReference type="EMBL" id="MVIE01000008">
    <property type="protein sequence ID" value="ORB43216.1"/>
    <property type="molecule type" value="Genomic_DNA"/>
</dbReference>
<dbReference type="STRING" id="590652.BST39_08965"/>
<comment type="caution">
    <text evidence="2">The sequence shown here is derived from an EMBL/GenBank/DDBJ whole genome shotgun (WGS) entry which is preliminary data.</text>
</comment>
<feature type="transmembrane region" description="Helical" evidence="1">
    <location>
        <begin position="38"/>
        <end position="56"/>
    </location>
</feature>
<organism evidence="2 3">
    <name type="scientific">Mycobacterium paraseoulense</name>
    <dbReference type="NCBI Taxonomy" id="590652"/>
    <lineage>
        <taxon>Bacteria</taxon>
        <taxon>Bacillati</taxon>
        <taxon>Actinomycetota</taxon>
        <taxon>Actinomycetes</taxon>
        <taxon>Mycobacteriales</taxon>
        <taxon>Mycobacteriaceae</taxon>
        <taxon>Mycobacterium</taxon>
    </lineage>
</organism>
<keyword evidence="1" id="KW-0812">Transmembrane</keyword>
<reference evidence="2 3" key="1">
    <citation type="submission" date="2017-02" db="EMBL/GenBank/DDBJ databases">
        <title>The new phylogeny of genus Mycobacterium.</title>
        <authorList>
            <person name="Tortoli E."/>
            <person name="Trovato A."/>
            <person name="Cirillo D.M."/>
        </authorList>
    </citation>
    <scope>NUCLEOTIDE SEQUENCE [LARGE SCALE GENOMIC DNA]</scope>
    <source>
        <strain evidence="2 3">DSM 45000</strain>
    </source>
</reference>
<evidence type="ECO:0000313" key="2">
    <source>
        <dbReference type="EMBL" id="ORB43216.1"/>
    </source>
</evidence>
<sequence length="94" mass="9890">MVGASNTSYGPLTFLVAVLHIFVVEFATWLFMPYSIVFVLPIVLIYMAIAALAMRAPGMIGQIGRGTLIGSLSGPLSLIIFGAAWAIAHAIGPL</sequence>
<feature type="transmembrane region" description="Helical" evidence="1">
    <location>
        <begin position="68"/>
        <end position="91"/>
    </location>
</feature>
<accession>A0A1X0IDP8</accession>
<gene>
    <name evidence="2" type="ORF">BST39_08965</name>
</gene>